<dbReference type="InterPro" id="IPR002104">
    <property type="entry name" value="Integrase_catalytic"/>
</dbReference>
<dbReference type="Gene3D" id="1.10.443.10">
    <property type="entry name" value="Intergrase catalytic core"/>
    <property type="match status" value="1"/>
</dbReference>
<feature type="domain" description="Tyr recombinase" evidence="4">
    <location>
        <begin position="1"/>
        <end position="97"/>
    </location>
</feature>
<evidence type="ECO:0000313" key="5">
    <source>
        <dbReference type="EMBL" id="KKQ77997.1"/>
    </source>
</evidence>
<dbReference type="PANTHER" id="PTHR30349:SF77">
    <property type="entry name" value="TYROSINE RECOMBINASE XERC"/>
    <property type="match status" value="1"/>
</dbReference>
<evidence type="ECO:0000256" key="3">
    <source>
        <dbReference type="ARBA" id="ARBA00023172"/>
    </source>
</evidence>
<dbReference type="AlphaFoldDB" id="A0A0G0KGT7"/>
<accession>A0A0G0KGT7</accession>
<reference evidence="5 6" key="1">
    <citation type="journal article" date="2015" name="Nature">
        <title>rRNA introns, odd ribosomes, and small enigmatic genomes across a large radiation of phyla.</title>
        <authorList>
            <person name="Brown C.T."/>
            <person name="Hug L.A."/>
            <person name="Thomas B.C."/>
            <person name="Sharon I."/>
            <person name="Castelle C.J."/>
            <person name="Singh A."/>
            <person name="Wilkins M.J."/>
            <person name="Williams K.H."/>
            <person name="Banfield J.F."/>
        </authorList>
    </citation>
    <scope>NUCLEOTIDE SEQUENCE [LARGE SCALE GENOMIC DNA]</scope>
</reference>
<evidence type="ECO:0000259" key="4">
    <source>
        <dbReference type="PROSITE" id="PS51898"/>
    </source>
</evidence>
<protein>
    <submittedName>
        <fullName evidence="5">Integrase/recombinase</fullName>
    </submittedName>
</protein>
<dbReference type="Proteomes" id="UP000034324">
    <property type="component" value="Unassembled WGS sequence"/>
</dbReference>
<dbReference type="GO" id="GO:0015074">
    <property type="term" value="P:DNA integration"/>
    <property type="evidence" value="ECO:0007669"/>
    <property type="project" value="UniProtKB-KW"/>
</dbReference>
<dbReference type="PANTHER" id="PTHR30349">
    <property type="entry name" value="PHAGE INTEGRASE-RELATED"/>
    <property type="match status" value="1"/>
</dbReference>
<gene>
    <name evidence="5" type="ORF">US99_C0031G0007</name>
</gene>
<name>A0A0G0KGT7_9BACT</name>
<dbReference type="PROSITE" id="PS51898">
    <property type="entry name" value="TYR_RECOMBINASE"/>
    <property type="match status" value="1"/>
</dbReference>
<evidence type="ECO:0000256" key="2">
    <source>
        <dbReference type="ARBA" id="ARBA00022908"/>
    </source>
</evidence>
<dbReference type="SUPFAM" id="SSF56349">
    <property type="entry name" value="DNA breaking-rejoining enzymes"/>
    <property type="match status" value="1"/>
</dbReference>
<evidence type="ECO:0000256" key="1">
    <source>
        <dbReference type="ARBA" id="ARBA00004496"/>
    </source>
</evidence>
<dbReference type="Pfam" id="PF00589">
    <property type="entry name" value="Phage_integrase"/>
    <property type="match status" value="1"/>
</dbReference>
<sequence length="108" mass="12192">MTTSLQALFVPTKGRNITKVQRRISTNYLQQRIKRYREKLKINPPTSAHSLRHGFATYLAEEGASPAAIQILLGHESLNTTTRYVNVSDRFAEEAHKKYHPLSKANGG</sequence>
<dbReference type="InterPro" id="IPR013762">
    <property type="entry name" value="Integrase-like_cat_sf"/>
</dbReference>
<evidence type="ECO:0000313" key="6">
    <source>
        <dbReference type="Proteomes" id="UP000034324"/>
    </source>
</evidence>
<dbReference type="EMBL" id="LBVC01000031">
    <property type="protein sequence ID" value="KKQ77997.1"/>
    <property type="molecule type" value="Genomic_DNA"/>
</dbReference>
<comment type="subcellular location">
    <subcellularLocation>
        <location evidence="1">Cytoplasm</location>
    </subcellularLocation>
</comment>
<dbReference type="InterPro" id="IPR050090">
    <property type="entry name" value="Tyrosine_recombinase_XerCD"/>
</dbReference>
<keyword evidence="2" id="KW-0229">DNA integration</keyword>
<dbReference type="GO" id="GO:0003677">
    <property type="term" value="F:DNA binding"/>
    <property type="evidence" value="ECO:0007669"/>
    <property type="project" value="InterPro"/>
</dbReference>
<dbReference type="GO" id="GO:0006310">
    <property type="term" value="P:DNA recombination"/>
    <property type="evidence" value="ECO:0007669"/>
    <property type="project" value="UniProtKB-KW"/>
</dbReference>
<comment type="caution">
    <text evidence="5">The sequence shown here is derived from an EMBL/GenBank/DDBJ whole genome shotgun (WGS) entry which is preliminary data.</text>
</comment>
<dbReference type="GO" id="GO:0005737">
    <property type="term" value="C:cytoplasm"/>
    <property type="evidence" value="ECO:0007669"/>
    <property type="project" value="UniProtKB-SubCell"/>
</dbReference>
<keyword evidence="3" id="KW-0233">DNA recombination</keyword>
<organism evidence="5 6">
    <name type="scientific">Candidatus Daviesbacteria bacterium GW2011_GWF2_38_6</name>
    <dbReference type="NCBI Taxonomy" id="1618432"/>
    <lineage>
        <taxon>Bacteria</taxon>
        <taxon>Candidatus Daviesiibacteriota</taxon>
    </lineage>
</organism>
<dbReference type="InterPro" id="IPR011010">
    <property type="entry name" value="DNA_brk_join_enz"/>
</dbReference>
<proteinExistence type="predicted"/>